<proteinExistence type="predicted"/>
<dbReference type="Proteomes" id="UP000062317">
    <property type="component" value="Unassembled WGS sequence"/>
</dbReference>
<organism evidence="2 3">
    <name type="scientific">Burkholderia territorii</name>
    <dbReference type="NCBI Taxonomy" id="1503055"/>
    <lineage>
        <taxon>Bacteria</taxon>
        <taxon>Pseudomonadati</taxon>
        <taxon>Pseudomonadota</taxon>
        <taxon>Betaproteobacteria</taxon>
        <taxon>Burkholderiales</taxon>
        <taxon>Burkholderiaceae</taxon>
        <taxon>Burkholderia</taxon>
        <taxon>Burkholderia cepacia complex</taxon>
    </lineage>
</organism>
<gene>
    <name evidence="2" type="ORF">WT27_04170</name>
</gene>
<feature type="region of interest" description="Disordered" evidence="1">
    <location>
        <begin position="26"/>
        <end position="45"/>
    </location>
</feature>
<sequence length="86" mass="8803">MLIVAIGISDFAPVIGVWITLSSSTLPSAPSDVPTTSAADAPPIAMPPNATATNALLATRDEPFDFERAVSSAAAHVPVVAFQTVR</sequence>
<protein>
    <submittedName>
        <fullName evidence="2">Uncharacterized protein</fullName>
    </submittedName>
</protein>
<reference evidence="2 3" key="1">
    <citation type="submission" date="2015-11" db="EMBL/GenBank/DDBJ databases">
        <title>Expanding the genomic diversity of Burkholderia species for the development of highly accurate diagnostics.</title>
        <authorList>
            <person name="Sahl J."/>
            <person name="Keim P."/>
            <person name="Wagner D."/>
        </authorList>
    </citation>
    <scope>NUCLEOTIDE SEQUENCE [LARGE SCALE GENOMIC DNA]</scope>
    <source>
        <strain evidence="2 3">MSMB1301WGS</strain>
    </source>
</reference>
<dbReference type="EMBL" id="LPEQ01000064">
    <property type="protein sequence ID" value="KVV48324.1"/>
    <property type="molecule type" value="Genomic_DNA"/>
</dbReference>
<evidence type="ECO:0000313" key="2">
    <source>
        <dbReference type="EMBL" id="KVV48324.1"/>
    </source>
</evidence>
<name>A0A119DPV7_9BURK</name>
<dbReference type="AlphaFoldDB" id="A0A119DPV7"/>
<keyword evidence="3" id="KW-1185">Reference proteome</keyword>
<accession>A0A119DPV7</accession>
<evidence type="ECO:0000313" key="3">
    <source>
        <dbReference type="Proteomes" id="UP000062317"/>
    </source>
</evidence>
<evidence type="ECO:0000256" key="1">
    <source>
        <dbReference type="SAM" id="MobiDB-lite"/>
    </source>
</evidence>
<comment type="caution">
    <text evidence="2">The sequence shown here is derived from an EMBL/GenBank/DDBJ whole genome shotgun (WGS) entry which is preliminary data.</text>
</comment>